<proteinExistence type="predicted"/>
<evidence type="ECO:0000313" key="2">
    <source>
        <dbReference type="Proteomes" id="UP001141552"/>
    </source>
</evidence>
<dbReference type="Proteomes" id="UP001141552">
    <property type="component" value="Unassembled WGS sequence"/>
</dbReference>
<reference evidence="1" key="2">
    <citation type="journal article" date="2023" name="Plants (Basel)">
        <title>Annotation of the Turnera subulata (Passifloraceae) Draft Genome Reveals the S-Locus Evolved after the Divergence of Turneroideae from Passifloroideae in a Stepwise Manner.</title>
        <authorList>
            <person name="Henning P.M."/>
            <person name="Roalson E.H."/>
            <person name="Mir W."/>
            <person name="McCubbin A.G."/>
            <person name="Shore J.S."/>
        </authorList>
    </citation>
    <scope>NUCLEOTIDE SEQUENCE</scope>
    <source>
        <strain evidence="1">F60SS</strain>
    </source>
</reference>
<sequence length="95" mass="10562">MGWRAWWYKDVLPLATLIVVECSQVGLSTIYKAASLKGSTLMQLELSPSSSLSSSFFAVTGHRCFLHLSSLFFSESAFLVYLGMYDDQGFDFCIG</sequence>
<reference evidence="1" key="1">
    <citation type="submission" date="2022-02" db="EMBL/GenBank/DDBJ databases">
        <authorList>
            <person name="Henning P.M."/>
            <person name="McCubbin A.G."/>
            <person name="Shore J.S."/>
        </authorList>
    </citation>
    <scope>NUCLEOTIDE SEQUENCE</scope>
    <source>
        <strain evidence="1">F60SS</strain>
        <tissue evidence="1">Leaves</tissue>
    </source>
</reference>
<organism evidence="1 2">
    <name type="scientific">Turnera subulata</name>
    <dbReference type="NCBI Taxonomy" id="218843"/>
    <lineage>
        <taxon>Eukaryota</taxon>
        <taxon>Viridiplantae</taxon>
        <taxon>Streptophyta</taxon>
        <taxon>Embryophyta</taxon>
        <taxon>Tracheophyta</taxon>
        <taxon>Spermatophyta</taxon>
        <taxon>Magnoliopsida</taxon>
        <taxon>eudicotyledons</taxon>
        <taxon>Gunneridae</taxon>
        <taxon>Pentapetalae</taxon>
        <taxon>rosids</taxon>
        <taxon>fabids</taxon>
        <taxon>Malpighiales</taxon>
        <taxon>Passifloraceae</taxon>
        <taxon>Turnera</taxon>
    </lineage>
</organism>
<dbReference type="EMBL" id="JAKUCV010003388">
    <property type="protein sequence ID" value="KAJ4839156.1"/>
    <property type="molecule type" value="Genomic_DNA"/>
</dbReference>
<accession>A0A9Q0FX08</accession>
<protein>
    <submittedName>
        <fullName evidence="1">Uncharacterized protein</fullName>
    </submittedName>
</protein>
<name>A0A9Q0FX08_9ROSI</name>
<keyword evidence="2" id="KW-1185">Reference proteome</keyword>
<gene>
    <name evidence="1" type="ORF">Tsubulata_028389</name>
</gene>
<evidence type="ECO:0000313" key="1">
    <source>
        <dbReference type="EMBL" id="KAJ4839156.1"/>
    </source>
</evidence>
<comment type="caution">
    <text evidence="1">The sequence shown here is derived from an EMBL/GenBank/DDBJ whole genome shotgun (WGS) entry which is preliminary data.</text>
</comment>
<dbReference type="AlphaFoldDB" id="A0A9Q0FX08"/>